<keyword evidence="1" id="KW-1133">Transmembrane helix</keyword>
<sequence length="248" mass="27640">MFEERKGIASSTIVILVIIVIGIGIGVYFISSSGEERGQEKTTIYNVDVSPHYNFATSEFGLEVTISGNVREKIYAEVEFPMGLESSEPIYPFSGERTVYVMMQMGGGPYWVEGGDYKLNTHRAGFPSETYYEKTYTFEGSGFDVISYYPHELSSWSGTMSLTVTNDGDFPSKIENPTLVVEGFNRGFDETFIEEGSFVLEPGETRQIHIPFTVPESQRNSLRGQTKDVILEAGALPQPHINITFPSD</sequence>
<reference evidence="2 3" key="1">
    <citation type="journal article" date="2016" name="Sci. Rep.">
        <title>Metabolic traits of an uncultured archaeal lineage -MSBL1- from brine pools of the Red Sea.</title>
        <authorList>
            <person name="Mwirichia R."/>
            <person name="Alam I."/>
            <person name="Rashid M."/>
            <person name="Vinu M."/>
            <person name="Ba-Alawi W."/>
            <person name="Anthony Kamau A."/>
            <person name="Kamanda Ngugi D."/>
            <person name="Goker M."/>
            <person name="Klenk H.P."/>
            <person name="Bajic V."/>
            <person name="Stingl U."/>
        </authorList>
    </citation>
    <scope>NUCLEOTIDE SEQUENCE [LARGE SCALE GENOMIC DNA]</scope>
    <source>
        <strain evidence="2">SCGC-AAA261D19</strain>
    </source>
</reference>
<accession>A0A133V653</accession>
<name>A0A133V653_9EURY</name>
<keyword evidence="1" id="KW-0812">Transmembrane</keyword>
<dbReference type="AlphaFoldDB" id="A0A133V653"/>
<protein>
    <submittedName>
        <fullName evidence="2">Uncharacterized protein</fullName>
    </submittedName>
</protein>
<evidence type="ECO:0000313" key="3">
    <source>
        <dbReference type="Proteomes" id="UP000070400"/>
    </source>
</evidence>
<feature type="transmembrane region" description="Helical" evidence="1">
    <location>
        <begin position="12"/>
        <end position="31"/>
    </location>
</feature>
<keyword evidence="3" id="KW-1185">Reference proteome</keyword>
<dbReference type="EMBL" id="LHXX01000036">
    <property type="protein sequence ID" value="KXB01876.1"/>
    <property type="molecule type" value="Genomic_DNA"/>
</dbReference>
<gene>
    <name evidence="2" type="ORF">AKJ43_02945</name>
</gene>
<proteinExistence type="predicted"/>
<evidence type="ECO:0000313" key="2">
    <source>
        <dbReference type="EMBL" id="KXB01876.1"/>
    </source>
</evidence>
<organism evidence="2 3">
    <name type="scientific">candidate division MSBL1 archaeon SCGC-AAA261D19</name>
    <dbReference type="NCBI Taxonomy" id="1698273"/>
    <lineage>
        <taxon>Archaea</taxon>
        <taxon>Methanobacteriati</taxon>
        <taxon>Methanobacteriota</taxon>
        <taxon>candidate division MSBL1</taxon>
    </lineage>
</organism>
<keyword evidence="1" id="KW-0472">Membrane</keyword>
<evidence type="ECO:0000256" key="1">
    <source>
        <dbReference type="SAM" id="Phobius"/>
    </source>
</evidence>
<dbReference type="Proteomes" id="UP000070400">
    <property type="component" value="Unassembled WGS sequence"/>
</dbReference>
<comment type="caution">
    <text evidence="2">The sequence shown here is derived from an EMBL/GenBank/DDBJ whole genome shotgun (WGS) entry which is preliminary data.</text>
</comment>